<evidence type="ECO:0000256" key="5">
    <source>
        <dbReference type="ARBA" id="ARBA00022723"/>
    </source>
</evidence>
<comment type="subunit">
    <text evidence="13">Homodimer.</text>
</comment>
<name>A0A0D2X192_CAPO3</name>
<feature type="domain" description="Toprim" evidence="15">
    <location>
        <begin position="471"/>
        <end position="585"/>
    </location>
</feature>
<dbReference type="SUPFAM" id="SSF56719">
    <property type="entry name" value="Type II DNA topoisomerase"/>
    <property type="match status" value="1"/>
</dbReference>
<feature type="region of interest" description="Disordered" evidence="14">
    <location>
        <begin position="1358"/>
        <end position="1602"/>
    </location>
</feature>
<dbReference type="EMBL" id="KE346361">
    <property type="protein sequence ID" value="KJE90404.1"/>
    <property type="molecule type" value="Genomic_DNA"/>
</dbReference>
<dbReference type="RefSeq" id="XP_004364588.1">
    <property type="nucleotide sequence ID" value="XM_004364531.2"/>
</dbReference>
<dbReference type="Gene3D" id="3.30.565.10">
    <property type="entry name" value="Histidine kinase-like ATPase, C-terminal domain"/>
    <property type="match status" value="1"/>
</dbReference>
<dbReference type="PhylomeDB" id="A0A0D2X192"/>
<dbReference type="FunFam" id="3.40.50.670:FF:000001">
    <property type="entry name" value="DNA topoisomerase 2"/>
    <property type="match status" value="2"/>
</dbReference>
<dbReference type="InterPro" id="IPR013759">
    <property type="entry name" value="Topo_IIA_B_C"/>
</dbReference>
<keyword evidence="6 13" id="KW-0547">Nucleotide-binding</keyword>
<dbReference type="InterPro" id="IPR013506">
    <property type="entry name" value="Topo_IIA_bsu_dom2"/>
</dbReference>
<feature type="compositionally biased region" description="Acidic residues" evidence="14">
    <location>
        <begin position="1501"/>
        <end position="1531"/>
    </location>
</feature>
<dbReference type="PANTHER" id="PTHR10169">
    <property type="entry name" value="DNA TOPOISOMERASE/GYRASE"/>
    <property type="match status" value="1"/>
</dbReference>
<dbReference type="CDD" id="cd03365">
    <property type="entry name" value="TOPRIM_TopoIIA"/>
    <property type="match status" value="1"/>
</dbReference>
<dbReference type="CDD" id="cd03481">
    <property type="entry name" value="TopoIIA_Trans_ScTopoIIA"/>
    <property type="match status" value="1"/>
</dbReference>
<organism evidence="17 18">
    <name type="scientific">Capsaspora owczarzaki (strain ATCC 30864)</name>
    <dbReference type="NCBI Taxonomy" id="595528"/>
    <lineage>
        <taxon>Eukaryota</taxon>
        <taxon>Filasterea</taxon>
        <taxon>Capsaspora</taxon>
    </lineage>
</organism>
<keyword evidence="11 12" id="KW-0413">Isomerase</keyword>
<comment type="function">
    <text evidence="13">Control of topological states of DNA by transient breakage and subsequent rejoining of DNA strands. Topoisomerase II makes double-strand breaks.</text>
</comment>
<keyword evidence="10 12" id="KW-0238">DNA-binding</keyword>
<dbReference type="PROSITE" id="PS52040">
    <property type="entry name" value="TOPO_IIA"/>
    <property type="match status" value="1"/>
</dbReference>
<dbReference type="eggNOG" id="KOG0355">
    <property type="taxonomic scope" value="Eukaryota"/>
</dbReference>
<dbReference type="Gene3D" id="3.30.1360.40">
    <property type="match status" value="1"/>
</dbReference>
<comment type="cofactor">
    <cofactor evidence="2">
        <name>Ca(2+)</name>
        <dbReference type="ChEBI" id="CHEBI:29108"/>
    </cofactor>
</comment>
<evidence type="ECO:0000256" key="3">
    <source>
        <dbReference type="ARBA" id="ARBA00001946"/>
    </source>
</evidence>
<dbReference type="Pfam" id="PF00204">
    <property type="entry name" value="DNA_gyraseB"/>
    <property type="match status" value="1"/>
</dbReference>
<keyword evidence="5" id="KW-0479">Metal-binding</keyword>
<keyword evidence="8" id="KW-0460">Magnesium</keyword>
<evidence type="ECO:0000256" key="13">
    <source>
        <dbReference type="RuleBase" id="RU362094"/>
    </source>
</evidence>
<dbReference type="OrthoDB" id="276498at2759"/>
<dbReference type="SMART" id="SM00433">
    <property type="entry name" value="TOP2c"/>
    <property type="match status" value="1"/>
</dbReference>
<evidence type="ECO:0000256" key="10">
    <source>
        <dbReference type="ARBA" id="ARBA00023125"/>
    </source>
</evidence>
<feature type="compositionally biased region" description="Acidic residues" evidence="14">
    <location>
        <begin position="1229"/>
        <end position="1247"/>
    </location>
</feature>
<evidence type="ECO:0000256" key="2">
    <source>
        <dbReference type="ARBA" id="ARBA00001913"/>
    </source>
</evidence>
<dbReference type="GO" id="GO:0003677">
    <property type="term" value="F:DNA binding"/>
    <property type="evidence" value="ECO:0007669"/>
    <property type="project" value="UniProtKB-UniRule"/>
</dbReference>
<dbReference type="InterPro" id="IPR001154">
    <property type="entry name" value="TopoII_euk"/>
</dbReference>
<dbReference type="STRING" id="595528.A0A0D2X192"/>
<dbReference type="InterPro" id="IPR031660">
    <property type="entry name" value="TOPRIM_C"/>
</dbReference>
<dbReference type="InterPro" id="IPR018522">
    <property type="entry name" value="TopoIIA_CS"/>
</dbReference>
<dbReference type="GO" id="GO:0003918">
    <property type="term" value="F:DNA topoisomerase type II (double strand cut, ATP-hydrolyzing) activity"/>
    <property type="evidence" value="ECO:0007669"/>
    <property type="project" value="UniProtKB-UniRule"/>
</dbReference>
<feature type="compositionally biased region" description="Acidic residues" evidence="14">
    <location>
        <begin position="1453"/>
        <end position="1465"/>
    </location>
</feature>
<evidence type="ECO:0000259" key="15">
    <source>
        <dbReference type="PROSITE" id="PS50880"/>
    </source>
</evidence>
<feature type="active site" description="O-(5'-phospho-DNA)-tyrosine intermediate" evidence="12">
    <location>
        <position position="809"/>
    </location>
</feature>
<dbReference type="Proteomes" id="UP000008743">
    <property type="component" value="Unassembled WGS sequence"/>
</dbReference>
<dbReference type="PRINTS" id="PR01158">
    <property type="entry name" value="TOPISMRASEII"/>
</dbReference>
<dbReference type="SMART" id="SM00434">
    <property type="entry name" value="TOP4c"/>
    <property type="match status" value="1"/>
</dbReference>
<dbReference type="InterPro" id="IPR001241">
    <property type="entry name" value="Topo_IIA"/>
</dbReference>
<comment type="similarity">
    <text evidence="4 13">Belongs to the type II topoisomerase family.</text>
</comment>
<dbReference type="FunFam" id="3.30.565.10:FF:000004">
    <property type="entry name" value="DNA topoisomerase 2"/>
    <property type="match status" value="1"/>
</dbReference>
<dbReference type="SMART" id="SM00387">
    <property type="entry name" value="HATPase_c"/>
    <property type="match status" value="1"/>
</dbReference>
<dbReference type="Pfam" id="PF01751">
    <property type="entry name" value="Toprim"/>
    <property type="match status" value="1"/>
</dbReference>
<feature type="region of interest" description="Disordered" evidence="14">
    <location>
        <begin position="1292"/>
        <end position="1321"/>
    </location>
</feature>
<dbReference type="CDD" id="cd00187">
    <property type="entry name" value="TOP4c"/>
    <property type="match status" value="1"/>
</dbReference>
<dbReference type="FunFam" id="3.90.199.10:FF:000002">
    <property type="entry name" value="DNA topoisomerase 2"/>
    <property type="match status" value="1"/>
</dbReference>
<dbReference type="Gene3D" id="3.30.230.10">
    <property type="match status" value="1"/>
</dbReference>
<keyword evidence="7 13" id="KW-0067">ATP-binding</keyword>
<evidence type="ECO:0000256" key="1">
    <source>
        <dbReference type="ARBA" id="ARBA00000185"/>
    </source>
</evidence>
<dbReference type="InterPro" id="IPR003594">
    <property type="entry name" value="HATPase_dom"/>
</dbReference>
<dbReference type="GO" id="GO:0000819">
    <property type="term" value="P:sister chromatid segregation"/>
    <property type="evidence" value="ECO:0007669"/>
    <property type="project" value="TreeGrafter"/>
</dbReference>
<dbReference type="InterPro" id="IPR050634">
    <property type="entry name" value="DNA_Topoisomerase_II"/>
</dbReference>
<feature type="compositionally biased region" description="Low complexity" evidence="14">
    <location>
        <begin position="1256"/>
        <end position="1267"/>
    </location>
</feature>
<evidence type="ECO:0000259" key="16">
    <source>
        <dbReference type="PROSITE" id="PS52040"/>
    </source>
</evidence>
<dbReference type="InterPro" id="IPR002205">
    <property type="entry name" value="Topo_IIA_dom_A"/>
</dbReference>
<dbReference type="PRINTS" id="PR00418">
    <property type="entry name" value="TPI2FAMILY"/>
</dbReference>
<evidence type="ECO:0000256" key="11">
    <source>
        <dbReference type="ARBA" id="ARBA00023235"/>
    </source>
</evidence>
<comment type="cofactor">
    <cofactor evidence="3">
        <name>Mg(2+)</name>
        <dbReference type="ChEBI" id="CHEBI:18420"/>
    </cofactor>
</comment>
<dbReference type="Pfam" id="PF16898">
    <property type="entry name" value="TOPRIM_C"/>
    <property type="match status" value="1"/>
</dbReference>
<dbReference type="EC" id="5.6.2.2" evidence="13"/>
<dbReference type="GO" id="GO:0000712">
    <property type="term" value="P:resolution of meiotic recombination intermediates"/>
    <property type="evidence" value="ECO:0007669"/>
    <property type="project" value="TreeGrafter"/>
</dbReference>
<dbReference type="Pfam" id="PF00521">
    <property type="entry name" value="DNA_topoisoIV"/>
    <property type="match status" value="1"/>
</dbReference>
<dbReference type="InterPro" id="IPR036890">
    <property type="entry name" value="HATPase_C_sf"/>
</dbReference>
<dbReference type="Gene3D" id="3.30.1490.30">
    <property type="match status" value="1"/>
</dbReference>
<dbReference type="CDD" id="cd16930">
    <property type="entry name" value="HATPase_TopII-like"/>
    <property type="match status" value="1"/>
</dbReference>
<dbReference type="GO" id="GO:0006265">
    <property type="term" value="P:DNA topological change"/>
    <property type="evidence" value="ECO:0007669"/>
    <property type="project" value="UniProtKB-UniRule"/>
</dbReference>
<feature type="region of interest" description="Disordered" evidence="14">
    <location>
        <begin position="1202"/>
        <end position="1267"/>
    </location>
</feature>
<dbReference type="GO" id="GO:0046872">
    <property type="term" value="F:metal ion binding"/>
    <property type="evidence" value="ECO:0007669"/>
    <property type="project" value="UniProtKB-KW"/>
</dbReference>
<evidence type="ECO:0000256" key="12">
    <source>
        <dbReference type="PROSITE-ProRule" id="PRU01384"/>
    </source>
</evidence>
<keyword evidence="9 12" id="KW-0799">Topoisomerase</keyword>
<proteinExistence type="inferred from homology"/>
<evidence type="ECO:0000256" key="7">
    <source>
        <dbReference type="ARBA" id="ARBA00022840"/>
    </source>
</evidence>
<dbReference type="InterPro" id="IPR020568">
    <property type="entry name" value="Ribosomal_Su5_D2-typ_SF"/>
</dbReference>
<feature type="compositionally biased region" description="Acidic residues" evidence="14">
    <location>
        <begin position="1414"/>
        <end position="1427"/>
    </location>
</feature>
<feature type="domain" description="Topo IIA-type catalytic" evidence="16">
    <location>
        <begin position="719"/>
        <end position="1175"/>
    </location>
</feature>
<dbReference type="InterPro" id="IPR013758">
    <property type="entry name" value="Topo_IIA_A/C_ab"/>
</dbReference>
<dbReference type="Gene3D" id="3.40.50.670">
    <property type="match status" value="1"/>
</dbReference>
<dbReference type="GO" id="GO:0005634">
    <property type="term" value="C:nucleus"/>
    <property type="evidence" value="ECO:0007669"/>
    <property type="project" value="TreeGrafter"/>
</dbReference>
<dbReference type="FunCoup" id="A0A0D2X192">
    <property type="interactions" value="602"/>
</dbReference>
<comment type="catalytic activity">
    <reaction evidence="1 12 13">
        <text>ATP-dependent breakage, passage and rejoining of double-stranded DNA.</text>
        <dbReference type="EC" id="5.6.2.2"/>
    </reaction>
</comment>
<evidence type="ECO:0000256" key="14">
    <source>
        <dbReference type="SAM" id="MobiDB-lite"/>
    </source>
</evidence>
<dbReference type="InterPro" id="IPR014721">
    <property type="entry name" value="Ribsml_uS5_D2-typ_fold_subgr"/>
</dbReference>
<dbReference type="InParanoid" id="A0A0D2X192"/>
<dbReference type="Gene3D" id="1.10.268.10">
    <property type="entry name" value="Topoisomerase, domain 3"/>
    <property type="match status" value="1"/>
</dbReference>
<evidence type="ECO:0000256" key="8">
    <source>
        <dbReference type="ARBA" id="ARBA00022842"/>
    </source>
</evidence>
<evidence type="ECO:0000313" key="18">
    <source>
        <dbReference type="Proteomes" id="UP000008743"/>
    </source>
</evidence>
<keyword evidence="18" id="KW-1185">Reference proteome</keyword>
<reference evidence="18" key="1">
    <citation type="submission" date="2011-02" db="EMBL/GenBank/DDBJ databases">
        <title>The Genome Sequence of Capsaspora owczarzaki ATCC 30864.</title>
        <authorList>
            <person name="Russ C."/>
            <person name="Cuomo C."/>
            <person name="Burger G."/>
            <person name="Gray M.W."/>
            <person name="Holland P.W.H."/>
            <person name="King N."/>
            <person name="Lang F.B.F."/>
            <person name="Roger A.J."/>
            <person name="Ruiz-Trillo I."/>
            <person name="Young S.K."/>
            <person name="Zeng Q."/>
            <person name="Gargeya S."/>
            <person name="Alvarado L."/>
            <person name="Berlin A."/>
            <person name="Chapman S.B."/>
            <person name="Chen Z."/>
            <person name="Freedman E."/>
            <person name="Gellesch M."/>
            <person name="Goldberg J."/>
            <person name="Griggs A."/>
            <person name="Gujja S."/>
            <person name="Heilman E."/>
            <person name="Heiman D."/>
            <person name="Howarth C."/>
            <person name="Mehta T."/>
            <person name="Neiman D."/>
            <person name="Pearson M."/>
            <person name="Roberts A."/>
            <person name="Saif S."/>
            <person name="Shea T."/>
            <person name="Shenoy N."/>
            <person name="Sisk P."/>
            <person name="Stolte C."/>
            <person name="Sykes S."/>
            <person name="White J."/>
            <person name="Yandava C."/>
            <person name="Haas B."/>
            <person name="Nusbaum C."/>
            <person name="Birren B."/>
        </authorList>
    </citation>
    <scope>NUCLEOTIDE SEQUENCE</scope>
    <source>
        <strain evidence="18">ATCC 30864</strain>
    </source>
</reference>
<dbReference type="Gene3D" id="3.90.199.10">
    <property type="entry name" value="Topoisomerase II, domain 5"/>
    <property type="match status" value="1"/>
</dbReference>
<dbReference type="FunFam" id="3.30.1490.30:FF:000001">
    <property type="entry name" value="DNA topoisomerase 2"/>
    <property type="match status" value="1"/>
</dbReference>
<dbReference type="PANTHER" id="PTHR10169:SF38">
    <property type="entry name" value="DNA TOPOISOMERASE 2"/>
    <property type="match status" value="1"/>
</dbReference>
<dbReference type="InterPro" id="IPR013760">
    <property type="entry name" value="Topo_IIA-like_dom_sf"/>
</dbReference>
<dbReference type="SUPFAM" id="SSF54211">
    <property type="entry name" value="Ribosomal protein S5 domain 2-like"/>
    <property type="match status" value="1"/>
</dbReference>
<accession>A0A0D2X192</accession>
<dbReference type="InterPro" id="IPR006171">
    <property type="entry name" value="TOPRIM_dom"/>
</dbReference>
<dbReference type="FunFam" id="3.30.1360.40:FF:000003">
    <property type="entry name" value="DNA topoisomerase 2"/>
    <property type="match status" value="1"/>
</dbReference>
<feature type="compositionally biased region" description="Low complexity" evidence="14">
    <location>
        <begin position="1541"/>
        <end position="1578"/>
    </location>
</feature>
<evidence type="ECO:0000256" key="4">
    <source>
        <dbReference type="ARBA" id="ARBA00011080"/>
    </source>
</evidence>
<evidence type="ECO:0000313" key="17">
    <source>
        <dbReference type="EMBL" id="KJE90404.1"/>
    </source>
</evidence>
<evidence type="ECO:0000256" key="6">
    <source>
        <dbReference type="ARBA" id="ARBA00022741"/>
    </source>
</evidence>
<dbReference type="OMA" id="TWTQDFK"/>
<protein>
    <recommendedName>
        <fullName evidence="13">DNA topoisomerase 2</fullName>
        <ecNumber evidence="13">5.6.2.2</ecNumber>
    </recommendedName>
</protein>
<dbReference type="InterPro" id="IPR034157">
    <property type="entry name" value="TOPRIM_TopoII"/>
</dbReference>
<dbReference type="PROSITE" id="PS00177">
    <property type="entry name" value="TOPOISOMERASE_II"/>
    <property type="match status" value="1"/>
</dbReference>
<dbReference type="Pfam" id="PF02518">
    <property type="entry name" value="HATPase_c"/>
    <property type="match status" value="1"/>
</dbReference>
<dbReference type="InterPro" id="IPR013757">
    <property type="entry name" value="Topo_IIA_A_a_sf"/>
</dbReference>
<evidence type="ECO:0000256" key="9">
    <source>
        <dbReference type="ARBA" id="ARBA00023029"/>
    </source>
</evidence>
<sequence length="1628" mass="178108">MTDFFDGDWENENQLKTTAVKKATIPTKKAAAPLGDASSANAAGPAKKLTVEETYLKLELRDQILLRPDTYIGGVATETKNLWVCNEEGKFENRDVSFVPGLFKIFDELLVNASDNKQRDSSMTTIRVDINQADNTISVWNDGKGIPIRMHTKENVWVPTLIFSHLLTSDNYTTNKKKTTGGRNGYGAKLANIFSTEFVVETQDHETKQRFKQVFTKNMSQSGQAIISPSEGGSKGDFTKITFKPDLSRFKMDYLDDDIVGLFRRRVYDIAGCMRGLKVYLNDNLIPIRSFVDYVKLYLPDAPLNSIAHERVSDRWEVCVTVAPDGHQQVSFVNGINTYTGGTHVNHVLELIYPTISKALKQPKGNEIKKPQIKNNISIFVNALIDDPTFKSQSKEELSLSVKEFGSECTFSDKFNKALLSTGIVQAILDKNNEKLRKELDKISGRKSSKISGIAKLDDANEAGGRNSAQCTLILTEGDSAKALAVSGLGLVGRDYYGVFPLRGKLLNVRDAAHHQIRENQEIEHVIKILGLQFNKKYTSVEGLRYGRLMIMTDQDSDGSHIKGLLINFLHHFWPSLLTVSGFLVEFITPIVKATKGKQVLTFFTVPQYQQWREEDDGRACKGWTIKYYKGLGTSTSQEAKEYFSNMDVHQIPFTWSGEDDGQAIDLAFSKKRADDRKEWLRQFRAGTFLDHQTEAITYSEFINKELILFSMADNVRSIPSVVDGFKPSQRKVLFACFKRNLKDEIKVAQLAGYVAEHSAYHHGEVSLAGTIVNMAQNYTGSNNINLLLPLGQFGTRLQGGKDAASARYIFTKLATLTRLIFPANDDSLLNYLDEDGQRIEPEWYMPILPLSLINGCEGIGTGWSSSVPNFSPRDVVANIRLMMAGQDPEPMCPYYNGFTGTIEPLGKADRFRVCGRITKLSATTLEITELPIGVWTQSYKEELEKLMEPNEKDKTPGFIKDFRENHTDTSVHFTVTLSEENMAAAEAMGLAKKFKIDSTISTANMVFFDAEGRIKKYDSPQAILRDFYDLRLKYYQKRKSWLVERLTEEWTRLDNKVRFIQAVIKGDLVISNRKRADLMRDLKTRGYTAFSTSTKKIKIAGAIDADDNGGADETADNDSDDIVHTNGYDYLLTMPLWSLTLEKVQQLLGERSVKEEELKVLLEKSTLTLWSEDLDAFEAELIRVEEQAALDQENNLATLKKAKKGSGAIRKPAAGKGKGPAKKKFSGDSDDDDEDDAMDFDDDDFDGAPKKKPAPKAAASSASSSAAASSAIVKKATAAVKEASVVIKSAAPAAPKVSVPKSSSATASSLATSSSVTTSAKTGISALEDDNFVPLAARLAMSFGAAKPAGASAVLASSASLGGSKPGVVRAHSPAKPASTTAIEGASPAKKKARTAAAATKPKPKTARKLVDSDDDDDASGDEEADAPMSPPARVIAKPRRAVAPKNYAIMDQDDDAHDDDDDSLIIGSDGEDAAPASKRVVKPAAAKSAQTNRKKAVESDDDDDAFDAISDDNDEDDDADNWDASDDDDGASKKKAKKPAAAPKKAAPKAKPAAAAPIAKATSTIATIKPAAAPKPKAAPAPKPASKKKAVESDEDEEFDDLMLSPSTSACTCVPSASTCCLEKSM</sequence>
<dbReference type="SUPFAM" id="SSF55874">
    <property type="entry name" value="ATPase domain of HSP90 chaperone/DNA topoisomerase II/histidine kinase"/>
    <property type="match status" value="1"/>
</dbReference>
<gene>
    <name evidence="17" type="ORF">CAOG_001720</name>
</gene>
<dbReference type="GO" id="GO:0005524">
    <property type="term" value="F:ATP binding"/>
    <property type="evidence" value="ECO:0007669"/>
    <property type="project" value="UniProtKB-UniRule"/>
</dbReference>
<dbReference type="PROSITE" id="PS50880">
    <property type="entry name" value="TOPRIM"/>
    <property type="match status" value="1"/>
</dbReference>